<dbReference type="PROSITE" id="PS00062">
    <property type="entry name" value="ALDOKETO_REDUCTASE_2"/>
    <property type="match status" value="1"/>
</dbReference>
<comment type="caution">
    <text evidence="3">The sequence shown here is derived from an EMBL/GenBank/DDBJ whole genome shotgun (WGS) entry which is preliminary data.</text>
</comment>
<dbReference type="PANTHER" id="PTHR43364:SF4">
    <property type="entry name" value="NAD(P)-LINKED OXIDOREDUCTASE SUPERFAMILY PROTEIN"/>
    <property type="match status" value="1"/>
</dbReference>
<dbReference type="AlphaFoldDB" id="A0AAQ1GDD1"/>
<dbReference type="FunFam" id="3.20.20.100:FF:000004">
    <property type="entry name" value="Oxidoreductase, aldo/keto reductase"/>
    <property type="match status" value="1"/>
</dbReference>
<dbReference type="Pfam" id="PF00248">
    <property type="entry name" value="Aldo_ket_red"/>
    <property type="match status" value="1"/>
</dbReference>
<protein>
    <submittedName>
        <fullName evidence="3">Predicted oxidoreductase</fullName>
    </submittedName>
</protein>
<dbReference type="GO" id="GO:0005829">
    <property type="term" value="C:cytosol"/>
    <property type="evidence" value="ECO:0007669"/>
    <property type="project" value="TreeGrafter"/>
</dbReference>
<dbReference type="PANTHER" id="PTHR43364">
    <property type="entry name" value="NADH-SPECIFIC METHYLGLYOXAL REDUCTASE-RELATED"/>
    <property type="match status" value="1"/>
</dbReference>
<sequence>MQYRRFGQTGLTVSRLCLGTMTFGLQTEEDVSRRILDKAADAGINFIDTADVYPLGGGESRAGRTEEIVGRWLNAEKGRRERFILATKAVGKVGPSPWDQGASRKHLLDAIDASLRRLGTDYVDLYQLHSDDANTPLDETIEALDTIVRSGKARYIGVSNFLAYRLARALGRADFLRCARFVSVQPRYNLLFRQIERELLPLANEEGLAVIPYNPLAGGLLTGKYQQGSAPSEGRFTQSVGVAGSMYQDRYWHEREFASIEKLRAIVEQGGQSLTMASVAWVLANPQVTSALIGASRPEQLDASIAAADLVLDPALKQQLDEASHEYRMGDAAR</sequence>
<evidence type="ECO:0000313" key="3">
    <source>
        <dbReference type="EMBL" id="SEJ35648.1"/>
    </source>
</evidence>
<dbReference type="GO" id="GO:0016491">
    <property type="term" value="F:oxidoreductase activity"/>
    <property type="evidence" value="ECO:0007669"/>
    <property type="project" value="UniProtKB-KW"/>
</dbReference>
<dbReference type="RefSeq" id="WP_074982386.1">
    <property type="nucleotide sequence ID" value="NZ_CADFGN010000007.1"/>
</dbReference>
<dbReference type="Gene3D" id="3.20.20.100">
    <property type="entry name" value="NADP-dependent oxidoreductase domain"/>
    <property type="match status" value="1"/>
</dbReference>
<dbReference type="InterPro" id="IPR018170">
    <property type="entry name" value="Aldo/ket_reductase_CS"/>
</dbReference>
<evidence type="ECO:0000313" key="4">
    <source>
        <dbReference type="Proteomes" id="UP000183529"/>
    </source>
</evidence>
<gene>
    <name evidence="3" type="ORF">SAMN05216550_104135</name>
</gene>
<organism evidence="3 4">
    <name type="scientific">Paraburkholderia tropica</name>
    <dbReference type="NCBI Taxonomy" id="92647"/>
    <lineage>
        <taxon>Bacteria</taxon>
        <taxon>Pseudomonadati</taxon>
        <taxon>Pseudomonadota</taxon>
        <taxon>Betaproteobacteria</taxon>
        <taxon>Burkholderiales</taxon>
        <taxon>Burkholderiaceae</taxon>
        <taxon>Paraburkholderia</taxon>
    </lineage>
</organism>
<reference evidence="3 4" key="1">
    <citation type="submission" date="2016-10" db="EMBL/GenBank/DDBJ databases">
        <authorList>
            <person name="Varghese N."/>
            <person name="Submissions S."/>
        </authorList>
    </citation>
    <scope>NUCLEOTIDE SEQUENCE [LARGE SCALE GENOMIC DNA]</scope>
    <source>
        <strain evidence="3 4">LMG 22274</strain>
    </source>
</reference>
<accession>A0AAQ1GDD1</accession>
<dbReference type="Proteomes" id="UP000183529">
    <property type="component" value="Unassembled WGS sequence"/>
</dbReference>
<dbReference type="InterPro" id="IPR050523">
    <property type="entry name" value="AKR_Detox_Biosynth"/>
</dbReference>
<evidence type="ECO:0000259" key="2">
    <source>
        <dbReference type="Pfam" id="PF00248"/>
    </source>
</evidence>
<name>A0AAQ1GDD1_9BURK</name>
<feature type="domain" description="NADP-dependent oxidoreductase" evidence="2">
    <location>
        <begin position="15"/>
        <end position="323"/>
    </location>
</feature>
<keyword evidence="1" id="KW-0560">Oxidoreductase</keyword>
<dbReference type="EMBL" id="FNZM01000004">
    <property type="protein sequence ID" value="SEJ35648.1"/>
    <property type="molecule type" value="Genomic_DNA"/>
</dbReference>
<proteinExistence type="predicted"/>
<dbReference type="InterPro" id="IPR023210">
    <property type="entry name" value="NADP_OxRdtase_dom"/>
</dbReference>
<dbReference type="InterPro" id="IPR036812">
    <property type="entry name" value="NAD(P)_OxRdtase_dom_sf"/>
</dbReference>
<dbReference type="SUPFAM" id="SSF51430">
    <property type="entry name" value="NAD(P)-linked oxidoreductase"/>
    <property type="match status" value="1"/>
</dbReference>
<evidence type="ECO:0000256" key="1">
    <source>
        <dbReference type="ARBA" id="ARBA00023002"/>
    </source>
</evidence>